<dbReference type="AlphaFoldDB" id="A0A679B9T3"/>
<evidence type="ECO:0000256" key="1">
    <source>
        <dbReference type="SAM" id="MobiDB-lite"/>
    </source>
</evidence>
<accession>A0A679B9T3</accession>
<dbReference type="EMBL" id="AP018844">
    <property type="protein sequence ID" value="BBF89252.1"/>
    <property type="molecule type" value="Genomic_DNA"/>
</dbReference>
<proteinExistence type="predicted"/>
<gene>
    <name evidence="3" type="primary">OBARTa0093J04.9</name>
    <name evidence="2" type="synonym">OBARTa0064F21.23</name>
</gene>
<evidence type="ECO:0000313" key="3">
    <source>
        <dbReference type="EMBL" id="BBF89260.1"/>
    </source>
</evidence>
<organism evidence="3">
    <name type="scientific">Oryza barthii</name>
    <dbReference type="NCBI Taxonomy" id="65489"/>
    <lineage>
        <taxon>Eukaryota</taxon>
        <taxon>Viridiplantae</taxon>
        <taxon>Streptophyta</taxon>
        <taxon>Embryophyta</taxon>
        <taxon>Tracheophyta</taxon>
        <taxon>Spermatophyta</taxon>
        <taxon>Magnoliopsida</taxon>
        <taxon>Liliopsida</taxon>
        <taxon>Poales</taxon>
        <taxon>Poaceae</taxon>
        <taxon>BOP clade</taxon>
        <taxon>Oryzoideae</taxon>
        <taxon>Oryzeae</taxon>
        <taxon>Oryzinae</taxon>
        <taxon>Oryza</taxon>
    </lineage>
</organism>
<feature type="region of interest" description="Disordered" evidence="1">
    <location>
        <begin position="73"/>
        <end position="105"/>
    </location>
</feature>
<reference evidence="3" key="2">
    <citation type="submission" date="2018-08" db="EMBL/GenBank/DDBJ databases">
        <title>Oryza barthii genomic DNA, chromosome 11, BAC clone:OBARTa0093J04.</title>
        <authorList>
            <person name="Wu J."/>
            <person name="Kanamori H."/>
        </authorList>
    </citation>
    <scope>NUCLEOTIDE SEQUENCE</scope>
    <source>
        <strain evidence="3">W1588</strain>
    </source>
</reference>
<name>A0A679B9T3_9ORYZ</name>
<reference evidence="2" key="1">
    <citation type="submission" date="2018-08" db="EMBL/GenBank/DDBJ databases">
        <title>Oryza barthii genomic DNA, chromosome 11, BAC clone:OBARTa0064F21.</title>
        <authorList>
            <person name="Wu J."/>
            <person name="Kanamori H."/>
        </authorList>
    </citation>
    <scope>NUCLEOTIDE SEQUENCE</scope>
    <source>
        <strain evidence="2">W1588</strain>
    </source>
</reference>
<sequence>MCGSLNRPPNLPAHENTRSLSSYSKNFKFSSLSSWPPSLLSLPLLFSSLSSLSLTFSSSSGAASFSFSSGGGLGGGGQPGAAGSQRLAGAVGSQRRQVGAAGSATGSGVRVAASSAAAGDRERWVTGGGGCPPPPRIRRWWQWADGRVATDPATALATATT</sequence>
<evidence type="ECO:0000313" key="2">
    <source>
        <dbReference type="EMBL" id="BBF89252.1"/>
    </source>
</evidence>
<protein>
    <submittedName>
        <fullName evidence="3">Uncharacterized protein</fullName>
    </submittedName>
</protein>
<dbReference type="EMBL" id="AP018845">
    <property type="protein sequence ID" value="BBF89260.1"/>
    <property type="molecule type" value="Genomic_DNA"/>
</dbReference>